<proteinExistence type="predicted"/>
<reference evidence="2" key="2">
    <citation type="journal article" date="2021" name="PeerJ">
        <title>Extensive microbial diversity within the chicken gut microbiome revealed by metagenomics and culture.</title>
        <authorList>
            <person name="Gilroy R."/>
            <person name="Ravi A."/>
            <person name="Getino M."/>
            <person name="Pursley I."/>
            <person name="Horton D.L."/>
            <person name="Alikhan N.F."/>
            <person name="Baker D."/>
            <person name="Gharbi K."/>
            <person name="Hall N."/>
            <person name="Watson M."/>
            <person name="Adriaenssens E.M."/>
            <person name="Foster-Nyarko E."/>
            <person name="Jarju S."/>
            <person name="Secka A."/>
            <person name="Antonio M."/>
            <person name="Oren A."/>
            <person name="Chaudhuri R.R."/>
            <person name="La Ragione R."/>
            <person name="Hildebrand F."/>
            <person name="Pallen M.J."/>
        </authorList>
    </citation>
    <scope>NUCLEOTIDE SEQUENCE</scope>
    <source>
        <strain evidence="2">20514</strain>
    </source>
</reference>
<feature type="domain" description="SusE outer membrane protein" evidence="1">
    <location>
        <begin position="24"/>
        <end position="137"/>
    </location>
</feature>
<evidence type="ECO:0000313" key="3">
    <source>
        <dbReference type="Proteomes" id="UP000810252"/>
    </source>
</evidence>
<feature type="non-terminal residue" evidence="2">
    <location>
        <position position="155"/>
    </location>
</feature>
<dbReference type="PROSITE" id="PS51257">
    <property type="entry name" value="PROKAR_LIPOPROTEIN"/>
    <property type="match status" value="1"/>
</dbReference>
<accession>A0A9D9ELL7</accession>
<reference evidence="2" key="1">
    <citation type="submission" date="2020-10" db="EMBL/GenBank/DDBJ databases">
        <authorList>
            <person name="Gilroy R."/>
        </authorList>
    </citation>
    <scope>NUCLEOTIDE SEQUENCE</scope>
    <source>
        <strain evidence="2">20514</strain>
    </source>
</reference>
<sequence length="155" mass="16399">MKIIKYIPLVLAGLLSVSCMKDGEMLIASLGQESGTGIMTPDGDIVLSIDYADALALTLYWDEAGTIVLNNPDAQVSSDAVINAVQFSADADFSTSIETAISAGQYSLQLTGSQLNSILSRLGFEAGVLTPLYIRIRTALGENTESVYGETLSIK</sequence>
<evidence type="ECO:0000259" key="1">
    <source>
        <dbReference type="Pfam" id="PF14292"/>
    </source>
</evidence>
<dbReference type="AlphaFoldDB" id="A0A9D9ELL7"/>
<dbReference type="Proteomes" id="UP000810252">
    <property type="component" value="Unassembled WGS sequence"/>
</dbReference>
<dbReference type="EMBL" id="JADIMQ010000127">
    <property type="protein sequence ID" value="MBO8449377.1"/>
    <property type="molecule type" value="Genomic_DNA"/>
</dbReference>
<comment type="caution">
    <text evidence="2">The sequence shown here is derived from an EMBL/GenBank/DDBJ whole genome shotgun (WGS) entry which is preliminary data.</text>
</comment>
<organism evidence="2 3">
    <name type="scientific">Candidatus Cryptobacteroides merdigallinarum</name>
    <dbReference type="NCBI Taxonomy" id="2840770"/>
    <lineage>
        <taxon>Bacteria</taxon>
        <taxon>Pseudomonadati</taxon>
        <taxon>Bacteroidota</taxon>
        <taxon>Bacteroidia</taxon>
        <taxon>Bacteroidales</taxon>
        <taxon>Candidatus Cryptobacteroides</taxon>
    </lineage>
</organism>
<gene>
    <name evidence="2" type="ORF">IAC29_08920</name>
</gene>
<dbReference type="Pfam" id="PF14292">
    <property type="entry name" value="SusE"/>
    <property type="match status" value="1"/>
</dbReference>
<protein>
    <submittedName>
        <fullName evidence="2">SusE domain-containing protein</fullName>
    </submittedName>
</protein>
<dbReference type="InterPro" id="IPR025970">
    <property type="entry name" value="SusE"/>
</dbReference>
<name>A0A9D9ELL7_9BACT</name>
<evidence type="ECO:0000313" key="2">
    <source>
        <dbReference type="EMBL" id="MBO8449377.1"/>
    </source>
</evidence>